<dbReference type="Proteomes" id="UP001057402">
    <property type="component" value="Chromosome 10"/>
</dbReference>
<evidence type="ECO:0000313" key="2">
    <source>
        <dbReference type="Proteomes" id="UP001057402"/>
    </source>
</evidence>
<gene>
    <name evidence="1" type="ORF">MLD38_033593</name>
</gene>
<name>A0ACB9M7U8_9MYRT</name>
<protein>
    <submittedName>
        <fullName evidence="1">Uncharacterized protein</fullName>
    </submittedName>
</protein>
<keyword evidence="2" id="KW-1185">Reference proteome</keyword>
<reference evidence="2" key="1">
    <citation type="journal article" date="2023" name="Front. Plant Sci.">
        <title>Chromosomal-level genome assembly of Melastoma candidum provides insights into trichome evolution.</title>
        <authorList>
            <person name="Zhong Y."/>
            <person name="Wu W."/>
            <person name="Sun C."/>
            <person name="Zou P."/>
            <person name="Liu Y."/>
            <person name="Dai S."/>
            <person name="Zhou R."/>
        </authorList>
    </citation>
    <scope>NUCLEOTIDE SEQUENCE [LARGE SCALE GENOMIC DNA]</scope>
</reference>
<evidence type="ECO:0000313" key="1">
    <source>
        <dbReference type="EMBL" id="KAI4320076.1"/>
    </source>
</evidence>
<comment type="caution">
    <text evidence="1">The sequence shown here is derived from an EMBL/GenBank/DDBJ whole genome shotgun (WGS) entry which is preliminary data.</text>
</comment>
<dbReference type="EMBL" id="CM042889">
    <property type="protein sequence ID" value="KAI4320076.1"/>
    <property type="molecule type" value="Genomic_DNA"/>
</dbReference>
<accession>A0ACB9M7U8</accession>
<proteinExistence type="predicted"/>
<organism evidence="1 2">
    <name type="scientific">Melastoma candidum</name>
    <dbReference type="NCBI Taxonomy" id="119954"/>
    <lineage>
        <taxon>Eukaryota</taxon>
        <taxon>Viridiplantae</taxon>
        <taxon>Streptophyta</taxon>
        <taxon>Embryophyta</taxon>
        <taxon>Tracheophyta</taxon>
        <taxon>Spermatophyta</taxon>
        <taxon>Magnoliopsida</taxon>
        <taxon>eudicotyledons</taxon>
        <taxon>Gunneridae</taxon>
        <taxon>Pentapetalae</taxon>
        <taxon>rosids</taxon>
        <taxon>malvids</taxon>
        <taxon>Myrtales</taxon>
        <taxon>Melastomataceae</taxon>
        <taxon>Melastomatoideae</taxon>
        <taxon>Melastomateae</taxon>
        <taxon>Melastoma</taxon>
    </lineage>
</organism>
<sequence>MKKATTDTATTTSHPSHRAPPQPSLLRSRSSAPSSDTLQSTSYPSSSTPRSYLTYRSRSTSRTRPSVTDRQNDESNVNSTSSHGVVSVARKSRSAPPSPSAWALSSGRALSTEVPPDFTLPPPAVKSEDQRTRGKNGAVSKVLKYFKQKKASPSAEEEFHKFRILHNRLVQWRFVDARARASIDSVQRKAQERLLAVGLNIAIARGSVMGKRIEANRLRHDIKVKTIAIGQMEMLREWTVLEKKHGEGVYRLIRKLRALLLLLPLEDAKGETGSLLEAMRTAVDVMDNLSSTIWNAFSQAKQLTDAVTELVHTLQRQKKCLEELEQMVSFTLTLQAREESLRVHAIQASKEQSRRAERERESDLNLPIRVINQAHAVKTIGNKAPCRNS</sequence>